<dbReference type="Pfam" id="PF01344">
    <property type="entry name" value="Kelch_1"/>
    <property type="match status" value="1"/>
</dbReference>
<dbReference type="Gene3D" id="2.120.10.80">
    <property type="entry name" value="Kelch-type beta propeller"/>
    <property type="match status" value="1"/>
</dbReference>
<dbReference type="InterPro" id="IPR015915">
    <property type="entry name" value="Kelch-typ_b-propeller"/>
</dbReference>
<gene>
    <name evidence="1" type="ORF">IFM89_014484</name>
</gene>
<dbReference type="PANTHER" id="PTHR47850">
    <property type="entry name" value="F-BOX/KELCH-REPEAT PROTEIN OR23"/>
    <property type="match status" value="1"/>
</dbReference>
<name>A0A835LJA2_9MAGN</name>
<proteinExistence type="predicted"/>
<dbReference type="Proteomes" id="UP000631114">
    <property type="component" value="Unassembled WGS sequence"/>
</dbReference>
<dbReference type="AlphaFoldDB" id="A0A835LJA2"/>
<reference evidence="1 2" key="1">
    <citation type="submission" date="2020-10" db="EMBL/GenBank/DDBJ databases">
        <title>The Coptis chinensis genome and diversification of protoberbering-type alkaloids.</title>
        <authorList>
            <person name="Wang B."/>
            <person name="Shu S."/>
            <person name="Song C."/>
            <person name="Liu Y."/>
        </authorList>
    </citation>
    <scope>NUCLEOTIDE SEQUENCE [LARGE SCALE GENOMIC DNA]</scope>
    <source>
        <strain evidence="1">HL-2020</strain>
        <tissue evidence="1">Leaf</tissue>
    </source>
</reference>
<dbReference type="SUPFAM" id="SSF117281">
    <property type="entry name" value="Kelch motif"/>
    <property type="match status" value="1"/>
</dbReference>
<dbReference type="PANTHER" id="PTHR47850:SF1">
    <property type="entry name" value="F-BOX_KELCH-REPEAT PROTEIN OR23"/>
    <property type="match status" value="1"/>
</dbReference>
<dbReference type="EMBL" id="JADFTS010000007">
    <property type="protein sequence ID" value="KAF9596920.1"/>
    <property type="molecule type" value="Genomic_DNA"/>
</dbReference>
<protein>
    <submittedName>
        <fullName evidence="1">Uncharacterized protein</fullName>
    </submittedName>
</protein>
<dbReference type="InterPro" id="IPR011990">
    <property type="entry name" value="TPR-like_helical_dom_sf"/>
</dbReference>
<dbReference type="InterPro" id="IPR006652">
    <property type="entry name" value="Kelch_1"/>
</dbReference>
<evidence type="ECO:0000313" key="2">
    <source>
        <dbReference type="Proteomes" id="UP000631114"/>
    </source>
</evidence>
<accession>A0A835LJA2</accession>
<keyword evidence="2" id="KW-1185">Reference proteome</keyword>
<organism evidence="1 2">
    <name type="scientific">Coptis chinensis</name>
    <dbReference type="NCBI Taxonomy" id="261450"/>
    <lineage>
        <taxon>Eukaryota</taxon>
        <taxon>Viridiplantae</taxon>
        <taxon>Streptophyta</taxon>
        <taxon>Embryophyta</taxon>
        <taxon>Tracheophyta</taxon>
        <taxon>Spermatophyta</taxon>
        <taxon>Magnoliopsida</taxon>
        <taxon>Ranunculales</taxon>
        <taxon>Ranunculaceae</taxon>
        <taxon>Coptidoideae</taxon>
        <taxon>Coptis</taxon>
    </lineage>
</organism>
<comment type="caution">
    <text evidence="1">The sequence shown here is derived from an EMBL/GenBank/DDBJ whole genome shotgun (WGS) entry which is preliminary data.</text>
</comment>
<sequence>MLSARGSFACAAVNGGIIVAGGGSRHAMFGAAGSRMSLVERYDVEKNELVEMDGLPRFRGGCVGFLVGNGEEMEFWVMGWYGESRTVSGVFPVGWYALYEELDAEDMERKRELLAAQFEIRQKNIDGARKLLGNAIGRAPKDKIFKKYIEIEPQLGKISRSETLYEKYRNGLLKIAMLGASVDQLLRSLRLIGFGRRRRGEENDRALYGTKEAKPPTLEVLFENAINHLRTSAPSSRKKELSLLEEWLTMESSFGNTGDVGIVQNKLPKKLKKRREIVSRMDLTGTRNTTTISSRGDRTTRISRFLTPLTSGKSKNLAILRGMRVFTW</sequence>
<dbReference type="Gene3D" id="1.25.40.10">
    <property type="entry name" value="Tetratricopeptide repeat domain"/>
    <property type="match status" value="1"/>
</dbReference>
<evidence type="ECO:0000313" key="1">
    <source>
        <dbReference type="EMBL" id="KAF9596920.1"/>
    </source>
</evidence>